<organism evidence="1 2">
    <name type="scientific">Alkalidesulfovibrio alkalitolerans DSM 16529</name>
    <dbReference type="NCBI Taxonomy" id="1121439"/>
    <lineage>
        <taxon>Bacteria</taxon>
        <taxon>Pseudomonadati</taxon>
        <taxon>Thermodesulfobacteriota</taxon>
        <taxon>Desulfovibrionia</taxon>
        <taxon>Desulfovibrionales</taxon>
        <taxon>Desulfovibrionaceae</taxon>
        <taxon>Alkalidesulfovibrio</taxon>
    </lineage>
</organism>
<dbReference type="InterPro" id="IPR005358">
    <property type="entry name" value="Puta_zinc/iron-chelating_dom"/>
</dbReference>
<dbReference type="OrthoDB" id="5458353at2"/>
<proteinExistence type="predicted"/>
<dbReference type="RefSeq" id="WP_020886795.1">
    <property type="nucleotide sequence ID" value="NZ_ATHI01000013.1"/>
</dbReference>
<sequence>MTQRQPGFRCRRCGHCCLALRAHDTECEPEDFARWQAQGRHDILARIETVAPGGAEPVRRMWYTVEGERRVVDACPWLEIRDGAYSCAIESTKAAICRDFPLDAHHARSCGCPGYDDLPDSDR</sequence>
<evidence type="ECO:0000313" key="1">
    <source>
        <dbReference type="EMBL" id="EPR34272.1"/>
    </source>
</evidence>
<comment type="caution">
    <text evidence="1">The sequence shown here is derived from an EMBL/GenBank/DDBJ whole genome shotgun (WGS) entry which is preliminary data.</text>
</comment>
<gene>
    <name evidence="1" type="ORF">dsat_2830</name>
</gene>
<dbReference type="EMBL" id="ATHI01000013">
    <property type="protein sequence ID" value="EPR34272.1"/>
    <property type="molecule type" value="Genomic_DNA"/>
</dbReference>
<dbReference type="STRING" id="1121439.dsat_2830"/>
<evidence type="ECO:0008006" key="3">
    <source>
        <dbReference type="Google" id="ProtNLM"/>
    </source>
</evidence>
<keyword evidence="2" id="KW-1185">Reference proteome</keyword>
<dbReference type="Pfam" id="PF03692">
    <property type="entry name" value="CxxCxxCC"/>
    <property type="match status" value="1"/>
</dbReference>
<accession>S7TAY4</accession>
<dbReference type="Proteomes" id="UP000014975">
    <property type="component" value="Unassembled WGS sequence"/>
</dbReference>
<dbReference type="PATRIC" id="fig|1121439.3.peg.1345"/>
<name>S7TAY4_9BACT</name>
<protein>
    <recommendedName>
        <fullName evidence="3">Flagellin N-methylase</fullName>
    </recommendedName>
</protein>
<evidence type="ECO:0000313" key="2">
    <source>
        <dbReference type="Proteomes" id="UP000014975"/>
    </source>
</evidence>
<reference evidence="1 2" key="1">
    <citation type="journal article" date="2013" name="Genome Announc.">
        <title>Draft genome sequences for three mercury-methylating, sulfate-reducing bacteria.</title>
        <authorList>
            <person name="Brown S.D."/>
            <person name="Hurt R.A.Jr."/>
            <person name="Gilmour C.C."/>
            <person name="Elias D.A."/>
        </authorList>
    </citation>
    <scope>NUCLEOTIDE SEQUENCE [LARGE SCALE GENOMIC DNA]</scope>
    <source>
        <strain evidence="1 2">DSM 16529</strain>
    </source>
</reference>
<dbReference type="AlphaFoldDB" id="S7TAY4"/>